<accession>A0A657LL78</accession>
<sequence length="125" mass="13972">MRNTLQKERGAEAYWVPIQAIDLVELSDIMRGAIRLAPVDQLQAYVTTTFDVESCAPIGIFEFLLDRSAGRICMAFSYSIARSIDGKIVVKVCSTKPVWIPITDVDGAAEALHDICRDNHWRTTN</sequence>
<reference evidence="1 2" key="1">
    <citation type="submission" date="2016-02" db="EMBL/GenBank/DDBJ databases">
        <title>Genome sequencing of a beta-galactosidase producing bacteria Rhizobium sp. 59.</title>
        <authorList>
            <person name="Wang D."/>
            <person name="Kot W."/>
            <person name="Qin Y."/>
            <person name="Hansen L."/>
            <person name="Naqvi K."/>
            <person name="Rensing C."/>
        </authorList>
    </citation>
    <scope>NUCLEOTIDE SEQUENCE [LARGE SCALE GENOMIC DNA]</scope>
    <source>
        <strain evidence="1 2">59</strain>
    </source>
</reference>
<gene>
    <name evidence="1" type="ORF">AX760_23955</name>
</gene>
<evidence type="ECO:0000313" key="1">
    <source>
        <dbReference type="EMBL" id="OJF90753.1"/>
    </source>
</evidence>
<dbReference type="Proteomes" id="UP000182661">
    <property type="component" value="Unassembled WGS sequence"/>
</dbReference>
<organism evidence="1 2">
    <name type="scientific">Pararhizobium antarcticum</name>
    <dbReference type="NCBI Taxonomy" id="1798805"/>
    <lineage>
        <taxon>Bacteria</taxon>
        <taxon>Pseudomonadati</taxon>
        <taxon>Pseudomonadota</taxon>
        <taxon>Alphaproteobacteria</taxon>
        <taxon>Hyphomicrobiales</taxon>
        <taxon>Rhizobiaceae</taxon>
        <taxon>Rhizobium/Agrobacterium group</taxon>
        <taxon>Pararhizobium</taxon>
    </lineage>
</organism>
<name>A0A657LL78_9HYPH</name>
<keyword evidence="2" id="KW-1185">Reference proteome</keyword>
<protein>
    <submittedName>
        <fullName evidence="1">Uncharacterized protein</fullName>
    </submittedName>
</protein>
<dbReference type="AlphaFoldDB" id="A0A657LL78"/>
<evidence type="ECO:0000313" key="2">
    <source>
        <dbReference type="Proteomes" id="UP000182661"/>
    </source>
</evidence>
<comment type="caution">
    <text evidence="1">The sequence shown here is derived from an EMBL/GenBank/DDBJ whole genome shotgun (WGS) entry which is preliminary data.</text>
</comment>
<dbReference type="RefSeq" id="WP_071835460.1">
    <property type="nucleotide sequence ID" value="NZ_LSRP01000135.1"/>
</dbReference>
<proteinExistence type="predicted"/>
<dbReference type="EMBL" id="LSRP01000135">
    <property type="protein sequence ID" value="OJF90753.1"/>
    <property type="molecule type" value="Genomic_DNA"/>
</dbReference>